<dbReference type="GO" id="GO:0016740">
    <property type="term" value="F:transferase activity"/>
    <property type="evidence" value="ECO:0007669"/>
    <property type="project" value="UniProtKB-KW"/>
</dbReference>
<keyword evidence="7" id="KW-0808">Transferase</keyword>
<keyword evidence="8" id="KW-1185">Reference proteome</keyword>
<dbReference type="PANTHER" id="PTHR15004:SF0">
    <property type="entry name" value="GLUTAMYL-TRNA(GLN) AMIDOTRANSFERASE SUBUNIT C, MITOCHONDRIAL"/>
    <property type="match status" value="1"/>
</dbReference>
<evidence type="ECO:0000256" key="4">
    <source>
        <dbReference type="ARBA" id="ARBA00047380"/>
    </source>
</evidence>
<evidence type="ECO:0000313" key="8">
    <source>
        <dbReference type="Proteomes" id="UP000002730"/>
    </source>
</evidence>
<dbReference type="InterPro" id="IPR036113">
    <property type="entry name" value="Asp/Glu-ADT_sf_sub_c"/>
</dbReference>
<protein>
    <recommendedName>
        <fullName evidence="6">Aspartyl/glutamyl-tRNA(Asn/Gln) amidotransferase subunit C</fullName>
        <shortName evidence="6">Asp/Glu-ADT subunit C</shortName>
        <ecNumber evidence="6">6.3.5.-</ecNumber>
    </recommendedName>
</protein>
<dbReference type="Gene3D" id="1.10.20.60">
    <property type="entry name" value="Glu-tRNAGln amidotransferase C subunit, N-terminal domain"/>
    <property type="match status" value="1"/>
</dbReference>
<comment type="similarity">
    <text evidence="1 6">Belongs to the GatC family.</text>
</comment>
<evidence type="ECO:0000313" key="7">
    <source>
        <dbReference type="EMBL" id="ADL51757.1"/>
    </source>
</evidence>
<evidence type="ECO:0000256" key="6">
    <source>
        <dbReference type="HAMAP-Rule" id="MF_00122"/>
    </source>
</evidence>
<comment type="catalytic activity">
    <reaction evidence="5 6">
        <text>L-glutamyl-tRNA(Gln) + L-glutamine + ATP + H2O = L-glutaminyl-tRNA(Gln) + L-glutamate + ADP + phosphate + H(+)</text>
        <dbReference type="Rhea" id="RHEA:17521"/>
        <dbReference type="Rhea" id="RHEA-COMP:9681"/>
        <dbReference type="Rhea" id="RHEA-COMP:9684"/>
        <dbReference type="ChEBI" id="CHEBI:15377"/>
        <dbReference type="ChEBI" id="CHEBI:15378"/>
        <dbReference type="ChEBI" id="CHEBI:29985"/>
        <dbReference type="ChEBI" id="CHEBI:30616"/>
        <dbReference type="ChEBI" id="CHEBI:43474"/>
        <dbReference type="ChEBI" id="CHEBI:58359"/>
        <dbReference type="ChEBI" id="CHEBI:78520"/>
        <dbReference type="ChEBI" id="CHEBI:78521"/>
        <dbReference type="ChEBI" id="CHEBI:456216"/>
    </reaction>
</comment>
<dbReference type="GO" id="GO:0006412">
    <property type="term" value="P:translation"/>
    <property type="evidence" value="ECO:0007669"/>
    <property type="project" value="UniProtKB-UniRule"/>
</dbReference>
<dbReference type="GO" id="GO:0070681">
    <property type="term" value="P:glutaminyl-tRNAGln biosynthesis via transamidation"/>
    <property type="evidence" value="ECO:0007669"/>
    <property type="project" value="TreeGrafter"/>
</dbReference>
<keyword evidence="6" id="KW-0547">Nucleotide-binding</keyword>
<comment type="function">
    <text evidence="3 6">Allows the formation of correctly charged Asn-tRNA(Asn) or Gln-tRNA(Gln) through the transamidation of misacylated Asp-tRNA(Asn) or Glu-tRNA(Gln) in organisms which lack either or both of asparaginyl-tRNA or glutaminyl-tRNA synthetases. The reaction takes place in the presence of glutamine and ATP through an activated phospho-Asp-tRNA(Asn) or phospho-Glu-tRNA(Gln).</text>
</comment>
<sequence>MDINVDTVRYIANLAKLEFTEEEALKLAKEFEGILTHFESIDKFDLSDIKVDIFSDDLKPILRKDEVSYFEDKKKLFSNAKSMKDSAIMVPKIIE</sequence>
<keyword evidence="6" id="KW-0436">Ligase</keyword>
<keyword evidence="6" id="KW-0648">Protein biosynthesis</keyword>
<evidence type="ECO:0000256" key="1">
    <source>
        <dbReference type="ARBA" id="ARBA00010757"/>
    </source>
</evidence>
<name>D9SM26_CLOC7</name>
<dbReference type="GO" id="GO:0050566">
    <property type="term" value="F:asparaginyl-tRNA synthase (glutamine-hydrolyzing) activity"/>
    <property type="evidence" value="ECO:0007669"/>
    <property type="project" value="RHEA"/>
</dbReference>
<reference evidence="7 8" key="1">
    <citation type="submission" date="2010-08" db="EMBL/GenBank/DDBJ databases">
        <title>Complete sequence of Clostridium cellulovorans 743B.</title>
        <authorList>
            <consortium name="US DOE Joint Genome Institute"/>
            <person name="Lucas S."/>
            <person name="Copeland A."/>
            <person name="Lapidus A."/>
            <person name="Cheng J.-F."/>
            <person name="Bruce D."/>
            <person name="Goodwin L."/>
            <person name="Pitluck S."/>
            <person name="Chertkov O."/>
            <person name="Detter J.C."/>
            <person name="Han C."/>
            <person name="Tapia R."/>
            <person name="Land M."/>
            <person name="Hauser L."/>
            <person name="Chang Y.-J."/>
            <person name="Jeffries C."/>
            <person name="Kyrpides N."/>
            <person name="Ivanova N."/>
            <person name="Mikhailova N."/>
            <person name="Hemme C.L."/>
            <person name="Woyke T."/>
        </authorList>
    </citation>
    <scope>NUCLEOTIDE SEQUENCE [LARGE SCALE GENOMIC DNA]</scope>
    <source>
        <strain evidence="8">ATCC 35296 / DSM 3052 / OCM 3 / 743B</strain>
    </source>
</reference>
<dbReference type="GO" id="GO:0050567">
    <property type="term" value="F:glutaminyl-tRNA synthase (glutamine-hydrolyzing) activity"/>
    <property type="evidence" value="ECO:0007669"/>
    <property type="project" value="UniProtKB-UniRule"/>
</dbReference>
<dbReference type="eggNOG" id="COG0721">
    <property type="taxonomic scope" value="Bacteria"/>
</dbReference>
<dbReference type="EC" id="6.3.5.-" evidence="6"/>
<dbReference type="InterPro" id="IPR003837">
    <property type="entry name" value="GatC"/>
</dbReference>
<dbReference type="EMBL" id="CP002160">
    <property type="protein sequence ID" value="ADL51757.1"/>
    <property type="molecule type" value="Genomic_DNA"/>
</dbReference>
<dbReference type="HAMAP" id="MF_00122">
    <property type="entry name" value="GatC"/>
    <property type="match status" value="1"/>
</dbReference>
<gene>
    <name evidence="6" type="primary">gatC</name>
    <name evidence="7" type="ordered locus">Clocel_2014</name>
</gene>
<dbReference type="OrthoDB" id="9813938at2"/>
<accession>D9SM26</accession>
<dbReference type="PANTHER" id="PTHR15004">
    <property type="entry name" value="GLUTAMYL-TRNA(GLN) AMIDOTRANSFERASE SUBUNIT C, MITOCHONDRIAL"/>
    <property type="match status" value="1"/>
</dbReference>
<dbReference type="NCBIfam" id="TIGR00135">
    <property type="entry name" value="gatC"/>
    <property type="match status" value="1"/>
</dbReference>
<comment type="subunit">
    <text evidence="2 6">Heterotrimer of A, B and C subunits.</text>
</comment>
<dbReference type="KEGG" id="ccb:Clocel_2014"/>
<dbReference type="SUPFAM" id="SSF141000">
    <property type="entry name" value="Glu-tRNAGln amidotransferase C subunit"/>
    <property type="match status" value="1"/>
</dbReference>
<proteinExistence type="inferred from homology"/>
<dbReference type="HOGENOM" id="CLU_105899_1_2_9"/>
<evidence type="ECO:0000256" key="5">
    <source>
        <dbReference type="ARBA" id="ARBA00047913"/>
    </source>
</evidence>
<dbReference type="GO" id="GO:0005524">
    <property type="term" value="F:ATP binding"/>
    <property type="evidence" value="ECO:0007669"/>
    <property type="project" value="UniProtKB-KW"/>
</dbReference>
<dbReference type="STRING" id="573061.Clocel_2014"/>
<dbReference type="GO" id="GO:0006450">
    <property type="term" value="P:regulation of translational fidelity"/>
    <property type="evidence" value="ECO:0007669"/>
    <property type="project" value="InterPro"/>
</dbReference>
<dbReference type="Proteomes" id="UP000002730">
    <property type="component" value="Chromosome"/>
</dbReference>
<evidence type="ECO:0000256" key="3">
    <source>
        <dbReference type="ARBA" id="ARBA00024799"/>
    </source>
</evidence>
<evidence type="ECO:0000256" key="2">
    <source>
        <dbReference type="ARBA" id="ARBA00011123"/>
    </source>
</evidence>
<dbReference type="RefSeq" id="WP_010077025.1">
    <property type="nucleotide sequence ID" value="NC_014393.1"/>
</dbReference>
<dbReference type="Pfam" id="PF02686">
    <property type="entry name" value="GatC"/>
    <property type="match status" value="1"/>
</dbReference>
<keyword evidence="6" id="KW-0067">ATP-binding</keyword>
<comment type="catalytic activity">
    <reaction evidence="4 6">
        <text>L-aspartyl-tRNA(Asn) + L-glutamine + ATP + H2O = L-asparaginyl-tRNA(Asn) + L-glutamate + ADP + phosphate + 2 H(+)</text>
        <dbReference type="Rhea" id="RHEA:14513"/>
        <dbReference type="Rhea" id="RHEA-COMP:9674"/>
        <dbReference type="Rhea" id="RHEA-COMP:9677"/>
        <dbReference type="ChEBI" id="CHEBI:15377"/>
        <dbReference type="ChEBI" id="CHEBI:15378"/>
        <dbReference type="ChEBI" id="CHEBI:29985"/>
        <dbReference type="ChEBI" id="CHEBI:30616"/>
        <dbReference type="ChEBI" id="CHEBI:43474"/>
        <dbReference type="ChEBI" id="CHEBI:58359"/>
        <dbReference type="ChEBI" id="CHEBI:78515"/>
        <dbReference type="ChEBI" id="CHEBI:78516"/>
        <dbReference type="ChEBI" id="CHEBI:456216"/>
    </reaction>
</comment>
<organism evidence="7 8">
    <name type="scientific">Clostridium cellulovorans (strain ATCC 35296 / DSM 3052 / OCM 3 / 743B)</name>
    <dbReference type="NCBI Taxonomy" id="573061"/>
    <lineage>
        <taxon>Bacteria</taxon>
        <taxon>Bacillati</taxon>
        <taxon>Bacillota</taxon>
        <taxon>Clostridia</taxon>
        <taxon>Eubacteriales</taxon>
        <taxon>Clostridiaceae</taxon>
        <taxon>Clostridium</taxon>
    </lineage>
</organism>
<dbReference type="AlphaFoldDB" id="D9SM26"/>